<dbReference type="GO" id="GO:0008299">
    <property type="term" value="P:isoprenoid biosynthetic process"/>
    <property type="evidence" value="ECO:0007669"/>
    <property type="project" value="UniProtKB-KW"/>
</dbReference>
<organism evidence="7 8">
    <name type="scientific">Pseudoneobacillus rhizosphaerae</name>
    <dbReference type="NCBI Taxonomy" id="2880968"/>
    <lineage>
        <taxon>Bacteria</taxon>
        <taxon>Bacillati</taxon>
        <taxon>Bacillota</taxon>
        <taxon>Bacilli</taxon>
        <taxon>Bacillales</taxon>
        <taxon>Bacillaceae</taxon>
        <taxon>Pseudoneobacillus</taxon>
    </lineage>
</organism>
<evidence type="ECO:0000313" key="7">
    <source>
        <dbReference type="EMBL" id="CAG9607563.1"/>
    </source>
</evidence>
<evidence type="ECO:0000256" key="2">
    <source>
        <dbReference type="ARBA" id="ARBA00006706"/>
    </source>
</evidence>
<keyword evidence="5" id="KW-0460">Magnesium</keyword>
<dbReference type="SUPFAM" id="SSF48576">
    <property type="entry name" value="Terpenoid synthases"/>
    <property type="match status" value="2"/>
</dbReference>
<evidence type="ECO:0000256" key="3">
    <source>
        <dbReference type="ARBA" id="ARBA00022679"/>
    </source>
</evidence>
<comment type="similarity">
    <text evidence="2">Belongs to the FPP/GGPP synthase family.</text>
</comment>
<keyword evidence="8" id="KW-1185">Reference proteome</keyword>
<gene>
    <name evidence="7" type="ORF">NEOCIP111885_01255</name>
</gene>
<dbReference type="SFLD" id="SFLDS00005">
    <property type="entry name" value="Isoprenoid_Synthase_Type_I"/>
    <property type="match status" value="1"/>
</dbReference>
<dbReference type="InterPro" id="IPR000092">
    <property type="entry name" value="Polyprenyl_synt"/>
</dbReference>
<keyword evidence="4" id="KW-0479">Metal-binding</keyword>
<dbReference type="CDD" id="cd00685">
    <property type="entry name" value="Trans_IPPS_HT"/>
    <property type="match status" value="1"/>
</dbReference>
<reference evidence="7" key="1">
    <citation type="submission" date="2021-10" db="EMBL/GenBank/DDBJ databases">
        <authorList>
            <person name="Criscuolo A."/>
        </authorList>
    </citation>
    <scope>NUCLEOTIDE SEQUENCE</scope>
    <source>
        <strain evidence="7">CIP111885</strain>
    </source>
</reference>
<protein>
    <recommendedName>
        <fullName evidence="9">Polyprenyl synthetase family protein</fullName>
    </recommendedName>
</protein>
<evidence type="ECO:0000313" key="8">
    <source>
        <dbReference type="Proteomes" id="UP000789845"/>
    </source>
</evidence>
<evidence type="ECO:0000256" key="1">
    <source>
        <dbReference type="ARBA" id="ARBA00001946"/>
    </source>
</evidence>
<dbReference type="PANTHER" id="PTHR43281:SF1">
    <property type="entry name" value="FARNESYL DIPHOSPHATE SYNTHASE"/>
    <property type="match status" value="1"/>
</dbReference>
<proteinExistence type="inferred from homology"/>
<dbReference type="PANTHER" id="PTHR43281">
    <property type="entry name" value="FARNESYL DIPHOSPHATE SYNTHASE"/>
    <property type="match status" value="1"/>
</dbReference>
<evidence type="ECO:0008006" key="9">
    <source>
        <dbReference type="Google" id="ProtNLM"/>
    </source>
</evidence>
<keyword evidence="6" id="KW-0414">Isoprene biosynthesis</keyword>
<dbReference type="Proteomes" id="UP000789845">
    <property type="component" value="Unassembled WGS sequence"/>
</dbReference>
<evidence type="ECO:0000256" key="6">
    <source>
        <dbReference type="ARBA" id="ARBA00023229"/>
    </source>
</evidence>
<dbReference type="GO" id="GO:0004659">
    <property type="term" value="F:prenyltransferase activity"/>
    <property type="evidence" value="ECO:0007669"/>
    <property type="project" value="InterPro"/>
</dbReference>
<comment type="caution">
    <text evidence="7">The sequence shown here is derived from an EMBL/GenBank/DDBJ whole genome shotgun (WGS) entry which is preliminary data.</text>
</comment>
<dbReference type="PROSITE" id="PS00723">
    <property type="entry name" value="POLYPRENYL_SYNTHASE_1"/>
    <property type="match status" value="1"/>
</dbReference>
<comment type="cofactor">
    <cofactor evidence="1">
        <name>Mg(2+)</name>
        <dbReference type="ChEBI" id="CHEBI:18420"/>
    </cofactor>
</comment>
<dbReference type="GO" id="GO:0046872">
    <property type="term" value="F:metal ion binding"/>
    <property type="evidence" value="ECO:0007669"/>
    <property type="project" value="UniProtKB-KW"/>
</dbReference>
<dbReference type="InterPro" id="IPR008949">
    <property type="entry name" value="Isoprenoid_synthase_dom_sf"/>
</dbReference>
<dbReference type="InterPro" id="IPR033749">
    <property type="entry name" value="Polyprenyl_synt_CS"/>
</dbReference>
<keyword evidence="3" id="KW-0808">Transferase</keyword>
<dbReference type="EMBL" id="CAKJTG010000006">
    <property type="protein sequence ID" value="CAG9607563.1"/>
    <property type="molecule type" value="Genomic_DNA"/>
</dbReference>
<name>A0A9C7LA57_9BACI</name>
<dbReference type="Gene3D" id="1.10.600.10">
    <property type="entry name" value="Farnesyl Diphosphate Synthase"/>
    <property type="match status" value="1"/>
</dbReference>
<evidence type="ECO:0000256" key="5">
    <source>
        <dbReference type="ARBA" id="ARBA00022842"/>
    </source>
</evidence>
<evidence type="ECO:0000256" key="4">
    <source>
        <dbReference type="ARBA" id="ARBA00022723"/>
    </source>
</evidence>
<dbReference type="AlphaFoldDB" id="A0A9C7LA57"/>
<sequence>MNEELINNPDLSYQLAEQKAAQYFQSLYVQVKQKTFIPTLTKDIHSWKQNHIHHPILSFFIRGKRKANSNGYYSYIQWLDYMGKLDSYLDRSMSYIYMRDLGKSLESPDTQARVSRVVANLKNHLTQNDANKGDTKNDFSMYGLYRMAQKEGIESTMIWLINKLKRVSSNIPKGMDAEQAQRKLIKIIAGVIMHVNEEMDNDVSSESRKQKLDEAIRLGYSYGLTYPFIDDLLDAEVLSDKEEKQYSNLIRTTLITGTVPKLGEWTGTNKNLIKYIHSELREAFEYIRAHQRPETLTSFFEQSYVFFQSQEVDRLKDLSNPNYTNEELYIPIILKSSSSRLIIRSVISAPEDEGFDHRTFFYGIYNQLADDFADMFDDMRDGAVTPYTYYLKYHEKRPDLINPFELYWTVIANLIHNVYHSDAKTCEVMLDRAINGLKRFKEKWGSQKYNEVMKLFSSRNPKFNSLIQTMVGKADDVDFFDKLLRDHMIANLKNERKEQEKFADTIKIVRKQINDILLIPQSEDNDLMKNPIIDAANYSLESDGKRLRPIITWVMGINEYGLNKSAIMPLLKSLEYMHTASLIFDDLPSQDNASIRRGRPTLHRVYNTAIAELTGLFLTQKAIEEQASLDQFDTKTVLKLIQYTAQKTEDMCKGQVMDLDSKGKKLTLDQLNQMCFYKTGLAFEASLLMPAILAQASESEMEALKKFAYHAGIAFQIKDDLLDVEGDLSLLGKSIGKDAENNNSTFVSVLGKNGAQKAMWDHYCFAVEMLQEVPRNTNFLKHLLNYLVNRDH</sequence>
<accession>A0A9C7LA57</accession>
<dbReference type="Pfam" id="PF00348">
    <property type="entry name" value="polyprenyl_synt"/>
    <property type="match status" value="1"/>
</dbReference>